<gene>
    <name evidence="2" type="ORF">BSTOLATCC_MIC32882</name>
</gene>
<accession>A0AAU9JCQ0</accession>
<protein>
    <submittedName>
        <fullName evidence="2">Uncharacterized protein</fullName>
    </submittedName>
</protein>
<reference evidence="2" key="1">
    <citation type="submission" date="2021-09" db="EMBL/GenBank/DDBJ databases">
        <authorList>
            <consortium name="AG Swart"/>
            <person name="Singh M."/>
            <person name="Singh A."/>
            <person name="Seah K."/>
            <person name="Emmerich C."/>
        </authorList>
    </citation>
    <scope>NUCLEOTIDE SEQUENCE</scope>
    <source>
        <strain evidence="2">ATCC30299</strain>
    </source>
</reference>
<keyword evidence="3" id="KW-1185">Reference proteome</keyword>
<sequence>MGPLMNGILFQPVLTMLSRITQCDHGSGPNLTDSYFNYDCHFSCWKSQHVTILAETIFIVFIYIAISIKIRPLWQENQFDLNIKEDPSCMAIKAAVQISLIAVYETLKKTNQIVHCSIYLFIMICFVIFISIRKSFNYDRASLLQVSLIVCVIWNSTLSLAYMVMNNGHPYIWTATQFLGIFGIIMCSLFVDTRLKKNMLIKKEGKSIVELFRFSLMGDSFWSKSSMAMSFEQRFRRIYSSEQEFIRVNAVFPIDAEDSPRMLYISYDKGDDSNERIGLSSI</sequence>
<evidence type="ECO:0000256" key="1">
    <source>
        <dbReference type="SAM" id="Phobius"/>
    </source>
</evidence>
<organism evidence="2 3">
    <name type="scientific">Blepharisma stoltei</name>
    <dbReference type="NCBI Taxonomy" id="1481888"/>
    <lineage>
        <taxon>Eukaryota</taxon>
        <taxon>Sar</taxon>
        <taxon>Alveolata</taxon>
        <taxon>Ciliophora</taxon>
        <taxon>Postciliodesmatophora</taxon>
        <taxon>Heterotrichea</taxon>
        <taxon>Heterotrichida</taxon>
        <taxon>Blepharismidae</taxon>
        <taxon>Blepharisma</taxon>
    </lineage>
</organism>
<evidence type="ECO:0000313" key="2">
    <source>
        <dbReference type="EMBL" id="CAG9322977.1"/>
    </source>
</evidence>
<evidence type="ECO:0000313" key="3">
    <source>
        <dbReference type="Proteomes" id="UP001162131"/>
    </source>
</evidence>
<proteinExistence type="predicted"/>
<keyword evidence="1" id="KW-0472">Membrane</keyword>
<feature type="transmembrane region" description="Helical" evidence="1">
    <location>
        <begin position="144"/>
        <end position="165"/>
    </location>
</feature>
<keyword evidence="1" id="KW-1133">Transmembrane helix</keyword>
<feature type="transmembrane region" description="Helical" evidence="1">
    <location>
        <begin position="47"/>
        <end position="66"/>
    </location>
</feature>
<comment type="caution">
    <text evidence="2">The sequence shown here is derived from an EMBL/GenBank/DDBJ whole genome shotgun (WGS) entry which is preliminary data.</text>
</comment>
<dbReference type="AlphaFoldDB" id="A0AAU9JCQ0"/>
<keyword evidence="1" id="KW-0812">Transmembrane</keyword>
<feature type="transmembrane region" description="Helical" evidence="1">
    <location>
        <begin position="171"/>
        <end position="191"/>
    </location>
</feature>
<feature type="transmembrane region" description="Helical" evidence="1">
    <location>
        <begin position="112"/>
        <end position="132"/>
    </location>
</feature>
<dbReference type="EMBL" id="CAJZBQ010000033">
    <property type="protein sequence ID" value="CAG9322977.1"/>
    <property type="molecule type" value="Genomic_DNA"/>
</dbReference>
<name>A0AAU9JCQ0_9CILI</name>
<dbReference type="Proteomes" id="UP001162131">
    <property type="component" value="Unassembled WGS sequence"/>
</dbReference>